<dbReference type="EMBL" id="UFSZ01000001">
    <property type="protein sequence ID" value="SUV17877.1"/>
    <property type="molecule type" value="Genomic_DNA"/>
</dbReference>
<evidence type="ECO:0000313" key="3">
    <source>
        <dbReference type="EMBL" id="SUV17877.1"/>
    </source>
</evidence>
<gene>
    <name evidence="2" type="ORF">LS41612_08785</name>
    <name evidence="3" type="ORF">NCTC10338_02989</name>
</gene>
<evidence type="ECO:0000256" key="1">
    <source>
        <dbReference type="SAM" id="MobiDB-lite"/>
    </source>
</evidence>
<organism evidence="2 4">
    <name type="scientific">Lysinibacillus sphaericus</name>
    <name type="common">Bacillus sphaericus</name>
    <dbReference type="NCBI Taxonomy" id="1421"/>
    <lineage>
        <taxon>Bacteria</taxon>
        <taxon>Bacillati</taxon>
        <taxon>Bacillota</taxon>
        <taxon>Bacilli</taxon>
        <taxon>Bacillales</taxon>
        <taxon>Bacillaceae</taxon>
        <taxon>Lysinibacillus</taxon>
    </lineage>
</organism>
<evidence type="ECO:0000313" key="5">
    <source>
        <dbReference type="Proteomes" id="UP000255295"/>
    </source>
</evidence>
<dbReference type="RefSeq" id="WP_024361236.1">
    <property type="nucleotide sequence ID" value="NZ_BJNS01000086.1"/>
</dbReference>
<accession>A0A2S0JZ52</accession>
<evidence type="ECO:0000313" key="2">
    <source>
        <dbReference type="EMBL" id="AVK96339.1"/>
    </source>
</evidence>
<dbReference type="Proteomes" id="UP000238825">
    <property type="component" value="Chromosome"/>
</dbReference>
<sequence>MKLSDKDAQITSNNDKLPHGRWGNKNDLAYADELADTLKPGVFKDFSVNPDSKSVVFYPNGDPNAPKAYPLTHYRLRNNGNGTFHGFPIDQTAEEIRKDSHAKVKCY</sequence>
<name>A0A2S0JZ52_LYSSH</name>
<reference evidence="3 5" key="2">
    <citation type="submission" date="2018-06" db="EMBL/GenBank/DDBJ databases">
        <authorList>
            <consortium name="Pathogen Informatics"/>
            <person name="Doyle S."/>
        </authorList>
    </citation>
    <scope>NUCLEOTIDE SEQUENCE [LARGE SCALE GENOMIC DNA]</scope>
    <source>
        <strain evidence="3 5">NCTC10338</strain>
    </source>
</reference>
<dbReference type="EMBL" id="CP019980">
    <property type="protein sequence ID" value="AVK96339.1"/>
    <property type="molecule type" value="Genomic_DNA"/>
</dbReference>
<reference evidence="2 4" key="1">
    <citation type="submission" date="2017-03" db="EMBL/GenBank/DDBJ databases">
        <title>The whole genome sequencing and assembly of Lysinibacillus sphaericus DSM 28T strain.</title>
        <authorList>
            <person name="Lee Y.-J."/>
            <person name="Yi H."/>
            <person name="Bahn Y.-S."/>
            <person name="Kim J.F."/>
            <person name="Lee D.-W."/>
        </authorList>
    </citation>
    <scope>NUCLEOTIDE SEQUENCE [LARGE SCALE GENOMIC DNA]</scope>
    <source>
        <strain evidence="2 4">DSM 28</strain>
    </source>
</reference>
<dbReference type="Proteomes" id="UP000255295">
    <property type="component" value="Unassembled WGS sequence"/>
</dbReference>
<dbReference type="AlphaFoldDB" id="A0A2S0JZ52"/>
<proteinExistence type="predicted"/>
<feature type="region of interest" description="Disordered" evidence="1">
    <location>
        <begin position="1"/>
        <end position="23"/>
    </location>
</feature>
<evidence type="ECO:0000313" key="4">
    <source>
        <dbReference type="Proteomes" id="UP000238825"/>
    </source>
</evidence>
<protein>
    <submittedName>
        <fullName evidence="2">Uncharacterized protein</fullName>
    </submittedName>
</protein>
<dbReference type="GeneID" id="48276299"/>